<gene>
    <name evidence="1" type="ORF">ABVT11_03265</name>
</gene>
<protein>
    <submittedName>
        <fullName evidence="1">DUF4845 domain-containing protein</fullName>
    </submittedName>
</protein>
<dbReference type="EMBL" id="JBEWLZ010000002">
    <property type="protein sequence ID" value="MET1488834.1"/>
    <property type="molecule type" value="Genomic_DNA"/>
</dbReference>
<reference evidence="1 2" key="1">
    <citation type="submission" date="2024-07" db="EMBL/GenBank/DDBJ databases">
        <title>Uliginosibacterium paludis KCTC:42655.</title>
        <authorList>
            <person name="Kim M.K."/>
        </authorList>
    </citation>
    <scope>NUCLEOTIDE SEQUENCE [LARGE SCALE GENOMIC DNA]</scope>
    <source>
        <strain evidence="1 2">KCTC 42655</strain>
    </source>
</reference>
<dbReference type="Proteomes" id="UP001548590">
    <property type="component" value="Unassembled WGS sequence"/>
</dbReference>
<name>A0ABV2CLQ1_9RHOO</name>
<proteinExistence type="predicted"/>
<evidence type="ECO:0000313" key="1">
    <source>
        <dbReference type="EMBL" id="MET1488834.1"/>
    </source>
</evidence>
<organism evidence="1 2">
    <name type="scientific">Uliginosibacterium paludis</name>
    <dbReference type="NCBI Taxonomy" id="1615952"/>
    <lineage>
        <taxon>Bacteria</taxon>
        <taxon>Pseudomonadati</taxon>
        <taxon>Pseudomonadota</taxon>
        <taxon>Betaproteobacteria</taxon>
        <taxon>Rhodocyclales</taxon>
        <taxon>Zoogloeaceae</taxon>
        <taxon>Uliginosibacterium</taxon>
    </lineage>
</organism>
<comment type="caution">
    <text evidence="1">The sequence shown here is derived from an EMBL/GenBank/DDBJ whole genome shotgun (WGS) entry which is preliminary data.</text>
</comment>
<sequence length="116" mass="12669">MKRQSGMSLISTLILGVVAMAVLVLGLRLVPVYTEYFAVKGAFTKVLSSTDPGAPLSQFRTAFQRFADIDDIKSVDAQTIVVEKDAGKASMHVSYRREVPLFGNAGLYFDFEVSSN</sequence>
<dbReference type="RefSeq" id="WP_345923777.1">
    <property type="nucleotide sequence ID" value="NZ_JBDIVF010000001.1"/>
</dbReference>
<dbReference type="Pfam" id="PF16137">
    <property type="entry name" value="DUF4845"/>
    <property type="match status" value="1"/>
</dbReference>
<keyword evidence="2" id="KW-1185">Reference proteome</keyword>
<accession>A0ABV2CLQ1</accession>
<dbReference type="InterPro" id="IPR032314">
    <property type="entry name" value="DUF4845"/>
</dbReference>
<evidence type="ECO:0000313" key="2">
    <source>
        <dbReference type="Proteomes" id="UP001548590"/>
    </source>
</evidence>